<reference evidence="3 4" key="1">
    <citation type="submission" date="2024-09" db="EMBL/GenBank/DDBJ databases">
        <authorList>
            <person name="Sun Q."/>
            <person name="Mori K."/>
        </authorList>
    </citation>
    <scope>NUCLEOTIDE SEQUENCE [LARGE SCALE GENOMIC DNA]</scope>
    <source>
        <strain evidence="3 4">CECT 7955</strain>
    </source>
</reference>
<dbReference type="Pfam" id="PF13239">
    <property type="entry name" value="2TM"/>
    <property type="match status" value="1"/>
</dbReference>
<keyword evidence="4" id="KW-1185">Reference proteome</keyword>
<sequence>MDNNDYERYQKAQKKVKDIKGFYSNLITYILVISFLAFINLRYSPKHIWFVYPMLGWGIGVFFHAMGVFDLFPFFSKNWEEKKIKQLMEEEKQKERQQFK</sequence>
<keyword evidence="1" id="KW-0472">Membrane</keyword>
<name>A0ABV5GRJ1_9FLAO</name>
<dbReference type="EMBL" id="JBHMEY010000067">
    <property type="protein sequence ID" value="MFB9097999.1"/>
    <property type="molecule type" value="Genomic_DNA"/>
</dbReference>
<dbReference type="InterPro" id="IPR025698">
    <property type="entry name" value="2TM_dom"/>
</dbReference>
<feature type="transmembrane region" description="Helical" evidence="1">
    <location>
        <begin position="49"/>
        <end position="75"/>
    </location>
</feature>
<keyword evidence="1" id="KW-0812">Transmembrane</keyword>
<dbReference type="RefSeq" id="WP_236456027.1">
    <property type="nucleotide sequence ID" value="NZ_CBCSGE010000003.1"/>
</dbReference>
<organism evidence="3 4">
    <name type="scientific">Flavobacterium jumunjinense</name>
    <dbReference type="NCBI Taxonomy" id="998845"/>
    <lineage>
        <taxon>Bacteria</taxon>
        <taxon>Pseudomonadati</taxon>
        <taxon>Bacteroidota</taxon>
        <taxon>Flavobacteriia</taxon>
        <taxon>Flavobacteriales</taxon>
        <taxon>Flavobacteriaceae</taxon>
        <taxon>Flavobacterium</taxon>
    </lineage>
</organism>
<feature type="transmembrane region" description="Helical" evidence="1">
    <location>
        <begin position="21"/>
        <end position="43"/>
    </location>
</feature>
<comment type="caution">
    <text evidence="3">The sequence shown here is derived from an EMBL/GenBank/DDBJ whole genome shotgun (WGS) entry which is preliminary data.</text>
</comment>
<evidence type="ECO:0000259" key="2">
    <source>
        <dbReference type="Pfam" id="PF13239"/>
    </source>
</evidence>
<gene>
    <name evidence="3" type="ORF">ACFFVF_15890</name>
</gene>
<proteinExistence type="predicted"/>
<evidence type="ECO:0000313" key="4">
    <source>
        <dbReference type="Proteomes" id="UP001589607"/>
    </source>
</evidence>
<protein>
    <submittedName>
        <fullName evidence="3">2TM domain-containing protein</fullName>
    </submittedName>
</protein>
<keyword evidence="1" id="KW-1133">Transmembrane helix</keyword>
<evidence type="ECO:0000313" key="3">
    <source>
        <dbReference type="EMBL" id="MFB9097999.1"/>
    </source>
</evidence>
<accession>A0ABV5GRJ1</accession>
<evidence type="ECO:0000256" key="1">
    <source>
        <dbReference type="SAM" id="Phobius"/>
    </source>
</evidence>
<dbReference type="Proteomes" id="UP001589607">
    <property type="component" value="Unassembled WGS sequence"/>
</dbReference>
<feature type="domain" description="2TM" evidence="2">
    <location>
        <begin position="10"/>
        <end position="89"/>
    </location>
</feature>